<gene>
    <name evidence="7" type="primary">rluD_3</name>
    <name evidence="7" type="ORF">VRLFYP33_02427</name>
</gene>
<dbReference type="NCBIfam" id="TIGR00005">
    <property type="entry name" value="rluA_subfam"/>
    <property type="match status" value="1"/>
</dbReference>
<evidence type="ECO:0000313" key="7">
    <source>
        <dbReference type="EMBL" id="VYU54187.1"/>
    </source>
</evidence>
<feature type="compositionally biased region" description="Polar residues" evidence="5">
    <location>
        <begin position="35"/>
        <end position="47"/>
    </location>
</feature>
<dbReference type="InterPro" id="IPR050188">
    <property type="entry name" value="RluA_PseudoU_synthase"/>
</dbReference>
<evidence type="ECO:0000256" key="3">
    <source>
        <dbReference type="PIRSR" id="PIRSR606225-1"/>
    </source>
</evidence>
<organism evidence="7">
    <name type="scientific">Veillonella ratti</name>
    <dbReference type="NCBI Taxonomy" id="103892"/>
    <lineage>
        <taxon>Bacteria</taxon>
        <taxon>Bacillati</taxon>
        <taxon>Bacillota</taxon>
        <taxon>Negativicutes</taxon>
        <taxon>Veillonellales</taxon>
        <taxon>Veillonellaceae</taxon>
        <taxon>Veillonella</taxon>
    </lineage>
</organism>
<dbReference type="InterPro" id="IPR006145">
    <property type="entry name" value="PsdUridine_synth_RsuA/RluA"/>
</dbReference>
<evidence type="ECO:0000259" key="6">
    <source>
        <dbReference type="Pfam" id="PF00849"/>
    </source>
</evidence>
<dbReference type="EMBL" id="CACRUX010000104">
    <property type="protein sequence ID" value="VYU54187.1"/>
    <property type="molecule type" value="Genomic_DNA"/>
</dbReference>
<accession>A0A6N3FP04</accession>
<dbReference type="GO" id="GO:0003723">
    <property type="term" value="F:RNA binding"/>
    <property type="evidence" value="ECO:0007669"/>
    <property type="project" value="InterPro"/>
</dbReference>
<evidence type="ECO:0000256" key="4">
    <source>
        <dbReference type="RuleBase" id="RU362028"/>
    </source>
</evidence>
<feature type="region of interest" description="Disordered" evidence="5">
    <location>
        <begin position="32"/>
        <end position="61"/>
    </location>
</feature>
<dbReference type="PANTHER" id="PTHR21600:SF35">
    <property type="entry name" value="PSEUDOURIDINE SYNTHASE"/>
    <property type="match status" value="1"/>
</dbReference>
<dbReference type="GO" id="GO:0009982">
    <property type="term" value="F:pseudouridine synthase activity"/>
    <property type="evidence" value="ECO:0007669"/>
    <property type="project" value="InterPro"/>
</dbReference>
<sequence>MPDTTAPTTTASTEKKNIVNGEPLLSLVVADSTPAPANTPQSTSVTSAKAKHPSSGTATKTRRLSINHLVRQAGVSQAMRRRLRTDGIVYVNQKAASWHSLVVPGDKVTIYLPKEEPTFIPWAYDIPIIYEDEHLLIINKPTGLLMHPTSTERFHTVANALIHYFEKTNQTQAAFHPVHRLDKDTSGLVIIAKNALVQHSFTKTHAPIRKIYEALCDGFFPANFATIHWPIARKEESIIERTISPDGKAAHTDITCVARHKRLSHVRFVLHTGRTHQIRVHMSHLGFPLVGDDLYGGSLDLLEKQALHAIGLQFVHPMTHTFMNVTAPLPTAWEPLISQYLEHNKISF</sequence>
<dbReference type="CDD" id="cd02869">
    <property type="entry name" value="PseudoU_synth_RluA_like"/>
    <property type="match status" value="1"/>
</dbReference>
<name>A0A6N3FP04_9FIRM</name>
<keyword evidence="4 7" id="KW-0413">Isomerase</keyword>
<dbReference type="EC" id="5.4.99.-" evidence="4"/>
<dbReference type="Pfam" id="PF00849">
    <property type="entry name" value="PseudoU_synth_2"/>
    <property type="match status" value="1"/>
</dbReference>
<feature type="active site" evidence="3">
    <location>
        <position position="182"/>
    </location>
</feature>
<comment type="similarity">
    <text evidence="2 4">Belongs to the pseudouridine synthase RluA family.</text>
</comment>
<dbReference type="GO" id="GO:0000455">
    <property type="term" value="P:enzyme-directed rRNA pseudouridine synthesis"/>
    <property type="evidence" value="ECO:0007669"/>
    <property type="project" value="TreeGrafter"/>
</dbReference>
<comment type="function">
    <text evidence="4">Responsible for synthesis of pseudouridine from uracil.</text>
</comment>
<dbReference type="InterPro" id="IPR020103">
    <property type="entry name" value="PsdUridine_synth_cat_dom_sf"/>
</dbReference>
<evidence type="ECO:0000256" key="5">
    <source>
        <dbReference type="SAM" id="MobiDB-lite"/>
    </source>
</evidence>
<protein>
    <recommendedName>
        <fullName evidence="4">Pseudouridine synthase</fullName>
        <ecNumber evidence="4">5.4.99.-</ecNumber>
    </recommendedName>
</protein>
<feature type="domain" description="Pseudouridine synthase RsuA/RluA-like" evidence="6">
    <location>
        <begin position="134"/>
        <end position="284"/>
    </location>
</feature>
<dbReference type="AlphaFoldDB" id="A0A6N3FP04"/>
<reference evidence="7" key="1">
    <citation type="submission" date="2019-11" db="EMBL/GenBank/DDBJ databases">
        <authorList>
            <person name="Feng L."/>
        </authorList>
    </citation>
    <scope>NUCLEOTIDE SEQUENCE</scope>
    <source>
        <strain evidence="7">VrattiLFYP33</strain>
    </source>
</reference>
<dbReference type="InterPro" id="IPR006225">
    <property type="entry name" value="PsdUridine_synth_RluC/D"/>
</dbReference>
<comment type="catalytic activity">
    <reaction evidence="1 4">
        <text>a uridine in RNA = a pseudouridine in RNA</text>
        <dbReference type="Rhea" id="RHEA:48348"/>
        <dbReference type="Rhea" id="RHEA-COMP:12068"/>
        <dbReference type="Rhea" id="RHEA-COMP:12069"/>
        <dbReference type="ChEBI" id="CHEBI:65314"/>
        <dbReference type="ChEBI" id="CHEBI:65315"/>
    </reaction>
</comment>
<dbReference type="GO" id="GO:0140098">
    <property type="term" value="F:catalytic activity, acting on RNA"/>
    <property type="evidence" value="ECO:0007669"/>
    <property type="project" value="UniProtKB-ARBA"/>
</dbReference>
<dbReference type="InterPro" id="IPR006224">
    <property type="entry name" value="PsdUridine_synth_RluA-like_CS"/>
</dbReference>
<evidence type="ECO:0000256" key="2">
    <source>
        <dbReference type="ARBA" id="ARBA00010876"/>
    </source>
</evidence>
<dbReference type="PROSITE" id="PS01129">
    <property type="entry name" value="PSI_RLU"/>
    <property type="match status" value="1"/>
</dbReference>
<dbReference type="PANTHER" id="PTHR21600">
    <property type="entry name" value="MITOCHONDRIAL RNA PSEUDOURIDINE SYNTHASE"/>
    <property type="match status" value="1"/>
</dbReference>
<proteinExistence type="inferred from homology"/>
<evidence type="ECO:0000256" key="1">
    <source>
        <dbReference type="ARBA" id="ARBA00000073"/>
    </source>
</evidence>
<dbReference type="Gene3D" id="3.30.2350.10">
    <property type="entry name" value="Pseudouridine synthase"/>
    <property type="match status" value="1"/>
</dbReference>
<dbReference type="RefSeq" id="WP_295224959.1">
    <property type="nucleotide sequence ID" value="NZ_CACRUX010000104.1"/>
</dbReference>
<dbReference type="SUPFAM" id="SSF55120">
    <property type="entry name" value="Pseudouridine synthase"/>
    <property type="match status" value="1"/>
</dbReference>